<sequence>MQHIRSILAPAFAVAALAVSGYAVAQNNPTSPSGTGSVSSDAEVRRGVPGVDMDVNTRDRGARAGVPGVDVDVRNTRNQMGDNDTRRAGAGAAGTTAGERMRADRN</sequence>
<reference evidence="3" key="1">
    <citation type="submission" date="2021-01" db="EMBL/GenBank/DDBJ databases">
        <title>Ramlibacter sp. strain AW1 16S ribosomal RNA gene Genome sequencing and assembly.</title>
        <authorList>
            <person name="Kang M."/>
        </authorList>
    </citation>
    <scope>NUCLEOTIDE SEQUENCE</scope>
    <source>
        <strain evidence="3">AW1</strain>
    </source>
</reference>
<keyword evidence="2" id="KW-0732">Signal</keyword>
<feature type="compositionally biased region" description="Low complexity" evidence="1">
    <location>
        <begin position="25"/>
        <end position="40"/>
    </location>
</feature>
<evidence type="ECO:0000313" key="3">
    <source>
        <dbReference type="EMBL" id="MBL0420897.1"/>
    </source>
</evidence>
<accession>A0A936ZHA2</accession>
<evidence type="ECO:0000256" key="1">
    <source>
        <dbReference type="SAM" id="MobiDB-lite"/>
    </source>
</evidence>
<feature type="chain" id="PRO_5038140277" description="DUF4148 domain-containing protein" evidence="2">
    <location>
        <begin position="26"/>
        <end position="106"/>
    </location>
</feature>
<feature type="signal peptide" evidence="2">
    <location>
        <begin position="1"/>
        <end position="25"/>
    </location>
</feature>
<feature type="region of interest" description="Disordered" evidence="1">
    <location>
        <begin position="25"/>
        <end position="106"/>
    </location>
</feature>
<proteinExistence type="predicted"/>
<organism evidence="3 4">
    <name type="scientific">Ramlibacter aurantiacus</name>
    <dbReference type="NCBI Taxonomy" id="2801330"/>
    <lineage>
        <taxon>Bacteria</taxon>
        <taxon>Pseudomonadati</taxon>
        <taxon>Pseudomonadota</taxon>
        <taxon>Betaproteobacteria</taxon>
        <taxon>Burkholderiales</taxon>
        <taxon>Comamonadaceae</taxon>
        <taxon>Ramlibacter</taxon>
    </lineage>
</organism>
<protein>
    <recommendedName>
        <fullName evidence="5">DUF4148 domain-containing protein</fullName>
    </recommendedName>
</protein>
<name>A0A936ZHA2_9BURK</name>
<gene>
    <name evidence="3" type="ORF">JI739_11120</name>
</gene>
<dbReference type="RefSeq" id="WP_201683962.1">
    <property type="nucleotide sequence ID" value="NZ_JAEQNA010000003.1"/>
</dbReference>
<comment type="caution">
    <text evidence="3">The sequence shown here is derived from an EMBL/GenBank/DDBJ whole genome shotgun (WGS) entry which is preliminary data.</text>
</comment>
<evidence type="ECO:0000256" key="2">
    <source>
        <dbReference type="SAM" id="SignalP"/>
    </source>
</evidence>
<evidence type="ECO:0008006" key="5">
    <source>
        <dbReference type="Google" id="ProtNLM"/>
    </source>
</evidence>
<keyword evidence="4" id="KW-1185">Reference proteome</keyword>
<feature type="compositionally biased region" description="Low complexity" evidence="1">
    <location>
        <begin position="88"/>
        <end position="98"/>
    </location>
</feature>
<dbReference type="AlphaFoldDB" id="A0A936ZHA2"/>
<evidence type="ECO:0000313" key="4">
    <source>
        <dbReference type="Proteomes" id="UP000613011"/>
    </source>
</evidence>
<dbReference type="EMBL" id="JAEQNA010000003">
    <property type="protein sequence ID" value="MBL0420897.1"/>
    <property type="molecule type" value="Genomic_DNA"/>
</dbReference>
<dbReference type="Proteomes" id="UP000613011">
    <property type="component" value="Unassembled WGS sequence"/>
</dbReference>